<dbReference type="Pfam" id="PF04028">
    <property type="entry name" value="DUF374"/>
    <property type="match status" value="1"/>
</dbReference>
<dbReference type="eggNOG" id="COG2121">
    <property type="taxonomic scope" value="Bacteria"/>
</dbReference>
<dbReference type="HOGENOM" id="CLU_086327_1_1_5"/>
<dbReference type="EMBL" id="CP006745">
    <property type="protein sequence ID" value="AHC73943.1"/>
    <property type="molecule type" value="Genomic_DNA"/>
</dbReference>
<proteinExistence type="predicted"/>
<gene>
    <name evidence="2" type="ORF">P856_741</name>
</gene>
<dbReference type="OrthoDB" id="9810508at2"/>
<protein>
    <recommendedName>
        <fullName evidence="1">DUF374 domain-containing protein</fullName>
    </recommendedName>
</protein>
<evidence type="ECO:0000313" key="3">
    <source>
        <dbReference type="Proteomes" id="UP000018700"/>
    </source>
</evidence>
<dbReference type="AlphaFoldDB" id="V9TW59"/>
<reference evidence="2 3" key="1">
    <citation type="journal article" date="2013" name="PLoS ONE">
        <title>Bacterial endosymbiosis in a chordate host: long-term co-evolution and conservation of secondary metabolism.</title>
        <authorList>
            <person name="Kwan J.C."/>
            <person name="Schmidt E.W."/>
        </authorList>
    </citation>
    <scope>NUCLEOTIDE SEQUENCE [LARGE SCALE GENOMIC DNA]</scope>
    <source>
        <strain evidence="3">faulkneri L5</strain>
    </source>
</reference>
<dbReference type="RefSeq" id="WP_025300820.1">
    <property type="nucleotide sequence ID" value="NZ_CP006745.1"/>
</dbReference>
<accession>V9TW59</accession>
<feature type="domain" description="DUF374" evidence="1">
    <location>
        <begin position="66"/>
        <end position="133"/>
    </location>
</feature>
<name>V9TW59_9PROT</name>
<evidence type="ECO:0000313" key="2">
    <source>
        <dbReference type="EMBL" id="AHC73943.1"/>
    </source>
</evidence>
<evidence type="ECO:0000259" key="1">
    <source>
        <dbReference type="Pfam" id="PF04028"/>
    </source>
</evidence>
<dbReference type="STRING" id="1401328.P856_741"/>
<dbReference type="KEGG" id="efk:P856_741"/>
<organism evidence="2 3">
    <name type="scientific">Candidatus Endolissoclinum faulkneri L5</name>
    <dbReference type="NCBI Taxonomy" id="1401328"/>
    <lineage>
        <taxon>Bacteria</taxon>
        <taxon>Pseudomonadati</taxon>
        <taxon>Pseudomonadota</taxon>
        <taxon>Alphaproteobacteria</taxon>
        <taxon>Rhodospirillales</taxon>
        <taxon>Rhodospirillaceae</taxon>
        <taxon>Candidatus Endolissoclinum</taxon>
    </lineage>
</organism>
<sequence>MLKSIIRSYIGYTTLTKVMRAYIRMLLATINIERYIDQESEAIIASSKPFLVIFWHNRLGLIANSWPRGKPLAMLHSWHSDGCMIGEAMSDFITLPIHGSTRRKPMNALRGMLRALKRGYPVAITPDGPRGPRMRCQPGVIEVARYTGLPILPFTCSLRPCIQIASWDRFLFPLPFTNGVVMIGGPIYLTKEDNREQARLLVEGILTDVTNAADRYLGMKPTAPAPPKQTLSM</sequence>
<dbReference type="CDD" id="cd07983">
    <property type="entry name" value="LPLAT_DUF374-like"/>
    <property type="match status" value="1"/>
</dbReference>
<dbReference type="Proteomes" id="UP000018700">
    <property type="component" value="Chromosome"/>
</dbReference>
<dbReference type="PATRIC" id="fig|1401328.3.peg.747"/>
<keyword evidence="3" id="KW-1185">Reference proteome</keyword>
<dbReference type="InterPro" id="IPR007172">
    <property type="entry name" value="DUF374"/>
</dbReference>